<dbReference type="SUPFAM" id="SSF53720">
    <property type="entry name" value="ALDH-like"/>
    <property type="match status" value="1"/>
</dbReference>
<keyword evidence="3" id="KW-0560">Oxidoreductase</keyword>
<keyword evidence="6" id="KW-1185">Reference proteome</keyword>
<feature type="domain" description="Aldehyde dehydrogenase" evidence="4">
    <location>
        <begin position="2"/>
        <end position="450"/>
    </location>
</feature>
<comment type="similarity">
    <text evidence="1">Belongs to the aldehyde dehydrogenase family.</text>
</comment>
<dbReference type="InterPro" id="IPR047110">
    <property type="entry name" value="GABD/Sad-like"/>
</dbReference>
<accession>A0A918Q3M7</accession>
<dbReference type="AlphaFoldDB" id="A0A918Q3M7"/>
<evidence type="ECO:0000259" key="4">
    <source>
        <dbReference type="Pfam" id="PF00171"/>
    </source>
</evidence>
<dbReference type="InterPro" id="IPR016161">
    <property type="entry name" value="Ald_DH/histidinol_DH"/>
</dbReference>
<keyword evidence="2" id="KW-0521">NADP</keyword>
<evidence type="ECO:0000256" key="3">
    <source>
        <dbReference type="ARBA" id="ARBA00023002"/>
    </source>
</evidence>
<dbReference type="RefSeq" id="WP_018474713.1">
    <property type="nucleotide sequence ID" value="NZ_BMWX01000004.1"/>
</dbReference>
<evidence type="ECO:0000313" key="5">
    <source>
        <dbReference type="EMBL" id="GGZ31106.1"/>
    </source>
</evidence>
<dbReference type="Pfam" id="PF00171">
    <property type="entry name" value="Aldedh"/>
    <property type="match status" value="1"/>
</dbReference>
<dbReference type="InterPro" id="IPR044148">
    <property type="entry name" value="ALDH_GabD1-like"/>
</dbReference>
<dbReference type="EMBL" id="BMWX01000004">
    <property type="protein sequence ID" value="GGZ31106.1"/>
    <property type="molecule type" value="Genomic_DNA"/>
</dbReference>
<dbReference type="GO" id="GO:0004777">
    <property type="term" value="F:succinate-semialdehyde dehydrogenase (NAD+) activity"/>
    <property type="evidence" value="ECO:0007669"/>
    <property type="project" value="TreeGrafter"/>
</dbReference>
<dbReference type="FunFam" id="3.40.605.10:FF:000012">
    <property type="entry name" value="NAD-dependent succinate-semialdehyde dehydrogenase"/>
    <property type="match status" value="1"/>
</dbReference>
<comment type="caution">
    <text evidence="5">The sequence shown here is derived from an EMBL/GenBank/DDBJ whole genome shotgun (WGS) entry which is preliminary data.</text>
</comment>
<evidence type="ECO:0000256" key="1">
    <source>
        <dbReference type="ARBA" id="ARBA00009986"/>
    </source>
</evidence>
<protein>
    <submittedName>
        <fullName evidence="5">Succinate-semialdehyde dehydrogenase</fullName>
    </submittedName>
</protein>
<dbReference type="GO" id="GO:0004030">
    <property type="term" value="F:aldehyde dehydrogenase [NAD(P)+] activity"/>
    <property type="evidence" value="ECO:0007669"/>
    <property type="project" value="InterPro"/>
</dbReference>
<dbReference type="InterPro" id="IPR016162">
    <property type="entry name" value="Ald_DH_N"/>
</dbReference>
<evidence type="ECO:0000256" key="2">
    <source>
        <dbReference type="ARBA" id="ARBA00022857"/>
    </source>
</evidence>
<gene>
    <name evidence="5" type="ORF">GCM10007049_25100</name>
</gene>
<dbReference type="PANTHER" id="PTHR43217">
    <property type="entry name" value="SUCCINATE SEMIALDEHYDE DEHYDROGENASE [NAD(P)+] SAD"/>
    <property type="match status" value="1"/>
</dbReference>
<organism evidence="5 6">
    <name type="scientific">Echinicola pacifica</name>
    <dbReference type="NCBI Taxonomy" id="346377"/>
    <lineage>
        <taxon>Bacteria</taxon>
        <taxon>Pseudomonadati</taxon>
        <taxon>Bacteroidota</taxon>
        <taxon>Cytophagia</taxon>
        <taxon>Cytophagales</taxon>
        <taxon>Cyclobacteriaceae</taxon>
        <taxon>Echinicola</taxon>
    </lineage>
</organism>
<dbReference type="FunFam" id="3.40.309.10:FF:000010">
    <property type="entry name" value="Gamma-aminobutyraldehyde dehydrogenase"/>
    <property type="match status" value="1"/>
</dbReference>
<dbReference type="CDD" id="cd07100">
    <property type="entry name" value="ALDH_SSADH1_GabD1"/>
    <property type="match status" value="1"/>
</dbReference>
<dbReference type="InterPro" id="IPR015590">
    <property type="entry name" value="Aldehyde_DH_dom"/>
</dbReference>
<dbReference type="Gene3D" id="3.40.605.10">
    <property type="entry name" value="Aldehyde Dehydrogenase, Chain A, domain 1"/>
    <property type="match status" value="1"/>
</dbReference>
<sequence>MKSINPYSGELLQEFQDHTEEQVENAIKNGQSAYLSWRSTPLSERASLMGKAAEVLRSRKEKYAKIISLEMGKVITESRSEVEKCAMVCDYYAEKSEEFLADEPIELPDGAKAKRVFDPLGIVLAVMPWNFPFWQVFRFAAPNLTAGNVGLLKHASNVPQCSLAIEEVFTEAGFPAGVFQSLLIGSDKVEKILQHPHVKAATLTGSEKAGEMIASQAGAEIKKTVLELGGSDPFIVLKDADISKAAETAAKARMINFGQSCIAAKRFIVEEEVYDEFLGKFKAAIEDYKAGEPLDEDAGYACMARPDLAEELYQQVKKSVDLGAKVILEGMEPEEGKAFFKPIILAELTPDMPAYSEELFGPVASVFKVKNEQEAVSIANSSVYGLGSSLWTNDLDKGERISRQIESGAVFINSMVASNPHLPFGGIKKSGYGRELSVDGIREFMNIKTVYLG</sequence>
<dbReference type="Gene3D" id="3.40.309.10">
    <property type="entry name" value="Aldehyde Dehydrogenase, Chain A, domain 2"/>
    <property type="match status" value="1"/>
</dbReference>
<name>A0A918Q3M7_9BACT</name>
<evidence type="ECO:0000313" key="6">
    <source>
        <dbReference type="Proteomes" id="UP000619457"/>
    </source>
</evidence>
<reference evidence="5" key="2">
    <citation type="submission" date="2020-09" db="EMBL/GenBank/DDBJ databases">
        <authorList>
            <person name="Sun Q."/>
            <person name="Kim S."/>
        </authorList>
    </citation>
    <scope>NUCLEOTIDE SEQUENCE</scope>
    <source>
        <strain evidence="5">KCTC 12368</strain>
    </source>
</reference>
<proteinExistence type="inferred from homology"/>
<dbReference type="PANTHER" id="PTHR43217:SF1">
    <property type="entry name" value="SUCCINATE SEMIALDEHYDE DEHYDROGENASE [NAD(P)+] SAD"/>
    <property type="match status" value="1"/>
</dbReference>
<dbReference type="InterPro" id="IPR016163">
    <property type="entry name" value="Ald_DH_C"/>
</dbReference>
<reference evidence="5" key="1">
    <citation type="journal article" date="2014" name="Int. J. Syst. Evol. Microbiol.">
        <title>Complete genome sequence of Corynebacterium casei LMG S-19264T (=DSM 44701T), isolated from a smear-ripened cheese.</title>
        <authorList>
            <consortium name="US DOE Joint Genome Institute (JGI-PGF)"/>
            <person name="Walter F."/>
            <person name="Albersmeier A."/>
            <person name="Kalinowski J."/>
            <person name="Ruckert C."/>
        </authorList>
    </citation>
    <scope>NUCLEOTIDE SEQUENCE</scope>
    <source>
        <strain evidence="5">KCTC 12368</strain>
    </source>
</reference>
<dbReference type="Proteomes" id="UP000619457">
    <property type="component" value="Unassembled WGS sequence"/>
</dbReference>